<organism evidence="10 11">
    <name type="scientific">Draconibacterium aestuarii</name>
    <dbReference type="NCBI Taxonomy" id="2998507"/>
    <lineage>
        <taxon>Bacteria</taxon>
        <taxon>Pseudomonadati</taxon>
        <taxon>Bacteroidota</taxon>
        <taxon>Bacteroidia</taxon>
        <taxon>Marinilabiliales</taxon>
        <taxon>Prolixibacteraceae</taxon>
        <taxon>Draconibacterium</taxon>
    </lineage>
</organism>
<evidence type="ECO:0000256" key="6">
    <source>
        <dbReference type="ARBA" id="ARBA00023014"/>
    </source>
</evidence>
<keyword evidence="4" id="KW-0249">Electron transport</keyword>
<dbReference type="PROSITE" id="PS51379">
    <property type="entry name" value="4FE4S_FER_2"/>
    <property type="match status" value="2"/>
</dbReference>
<evidence type="ECO:0000313" key="10">
    <source>
        <dbReference type="EMBL" id="MCY1719708.1"/>
    </source>
</evidence>
<sequence length="454" mass="50660">MKKNNMIRLLIPLVFWGVLCLGFSTKTFAASQNKDVFEEFTDDYKPGEKSDCTSCSASQSCDTGGGTTAPPWLKFGLLVLLASGGAVYLTKKFNWKIAALLLALVALGFIPKKETCTSDGCSSKKVLLSQAELPPENEQDEFQTLEETNNTDEFEEFSDSEELDEFSDTGNEFEEFSDNSINTNVETTNSIWANRNFTLSVLVLTLTLIAGFLVRFKTTRKLKIFMLLGTLIYLGFINGACPCMISSFQNVVLYLAGVEVKPVLLLWFLGLIPLTYFFGKVWCGWVCHLGALQEFIFRPGLLNVLQDRKSQVILRWIRIATLAILIAQILITRTNIFIHYDPFKVAFNLFSANTLGYALVVILLVSSILIYRPFCRAFCPVGLILGWISYIPGASKLSKNNSCVDCKSCSNSCKHNAMTYENKNCQLNHEDCILCGDCMDSCKFSSIEIKGIVK</sequence>
<feature type="transmembrane region" description="Helical" evidence="7">
    <location>
        <begin position="264"/>
        <end position="291"/>
    </location>
</feature>
<feature type="transmembrane region" description="Helical" evidence="7">
    <location>
        <begin position="312"/>
        <end position="331"/>
    </location>
</feature>
<dbReference type="Proteomes" id="UP001145087">
    <property type="component" value="Unassembled WGS sequence"/>
</dbReference>
<evidence type="ECO:0000259" key="9">
    <source>
        <dbReference type="PROSITE" id="PS51379"/>
    </source>
</evidence>
<reference evidence="10" key="1">
    <citation type="submission" date="2022-11" db="EMBL/GenBank/DDBJ databases">
        <title>Marilongibacter aestuarii gen. nov., sp. nov., isolated from tidal flat sediment.</title>
        <authorList>
            <person name="Jiayan W."/>
        </authorList>
    </citation>
    <scope>NUCLEOTIDE SEQUENCE</scope>
    <source>
        <strain evidence="10">Z1-6</strain>
    </source>
</reference>
<comment type="caution">
    <text evidence="10">The sequence shown here is derived from an EMBL/GenBank/DDBJ whole genome shotgun (WGS) entry which is preliminary data.</text>
</comment>
<gene>
    <name evidence="10" type="ORF">OU798_05105</name>
</gene>
<evidence type="ECO:0000313" key="11">
    <source>
        <dbReference type="Proteomes" id="UP001145087"/>
    </source>
</evidence>
<evidence type="ECO:0000256" key="5">
    <source>
        <dbReference type="ARBA" id="ARBA00023004"/>
    </source>
</evidence>
<dbReference type="Gene3D" id="3.30.70.20">
    <property type="match status" value="1"/>
</dbReference>
<feature type="transmembrane region" description="Helical" evidence="7">
    <location>
        <begin position="72"/>
        <end position="88"/>
    </location>
</feature>
<keyword evidence="8" id="KW-0732">Signal</keyword>
<evidence type="ECO:0000256" key="4">
    <source>
        <dbReference type="ARBA" id="ARBA00022982"/>
    </source>
</evidence>
<feature type="chain" id="PRO_5040747182" evidence="8">
    <location>
        <begin position="30"/>
        <end position="454"/>
    </location>
</feature>
<evidence type="ECO:0000256" key="2">
    <source>
        <dbReference type="ARBA" id="ARBA00022485"/>
    </source>
</evidence>
<dbReference type="GO" id="GO:0005886">
    <property type="term" value="C:plasma membrane"/>
    <property type="evidence" value="ECO:0007669"/>
    <property type="project" value="TreeGrafter"/>
</dbReference>
<dbReference type="EMBL" id="JAPOHD010000010">
    <property type="protein sequence ID" value="MCY1719708.1"/>
    <property type="molecule type" value="Genomic_DNA"/>
</dbReference>
<feature type="transmembrane region" description="Helical" evidence="7">
    <location>
        <begin position="226"/>
        <end position="252"/>
    </location>
</feature>
<keyword evidence="6" id="KW-0411">Iron-sulfur</keyword>
<keyword evidence="2" id="KW-0004">4Fe-4S</keyword>
<feature type="transmembrane region" description="Helical" evidence="7">
    <location>
        <begin position="351"/>
        <end position="371"/>
    </location>
</feature>
<evidence type="ECO:0000256" key="7">
    <source>
        <dbReference type="SAM" id="Phobius"/>
    </source>
</evidence>
<evidence type="ECO:0000256" key="8">
    <source>
        <dbReference type="SAM" id="SignalP"/>
    </source>
</evidence>
<name>A0A9X3FBU5_9BACT</name>
<keyword evidence="7" id="KW-0472">Membrane</keyword>
<dbReference type="InterPro" id="IPR051684">
    <property type="entry name" value="Electron_Trans/Redox"/>
</dbReference>
<keyword evidence="11" id="KW-1185">Reference proteome</keyword>
<evidence type="ECO:0000256" key="1">
    <source>
        <dbReference type="ARBA" id="ARBA00022448"/>
    </source>
</evidence>
<evidence type="ECO:0000256" key="3">
    <source>
        <dbReference type="ARBA" id="ARBA00022723"/>
    </source>
</evidence>
<keyword evidence="5" id="KW-0408">Iron</keyword>
<keyword evidence="1" id="KW-0813">Transport</keyword>
<feature type="transmembrane region" description="Helical" evidence="7">
    <location>
        <begin position="197"/>
        <end position="214"/>
    </location>
</feature>
<dbReference type="SUPFAM" id="SSF54862">
    <property type="entry name" value="4Fe-4S ferredoxins"/>
    <property type="match status" value="1"/>
</dbReference>
<dbReference type="AlphaFoldDB" id="A0A9X3FBU5"/>
<protein>
    <submittedName>
        <fullName evidence="10">4Fe-4S binding protein</fullName>
    </submittedName>
</protein>
<feature type="signal peptide" evidence="8">
    <location>
        <begin position="1"/>
        <end position="29"/>
    </location>
</feature>
<proteinExistence type="predicted"/>
<dbReference type="PANTHER" id="PTHR30176:SF3">
    <property type="entry name" value="FERREDOXIN-TYPE PROTEIN NAPH"/>
    <property type="match status" value="1"/>
</dbReference>
<keyword evidence="7" id="KW-0812">Transmembrane</keyword>
<keyword evidence="3" id="KW-0479">Metal-binding</keyword>
<feature type="domain" description="4Fe-4S ferredoxin-type" evidence="9">
    <location>
        <begin position="393"/>
        <end position="422"/>
    </location>
</feature>
<dbReference type="PANTHER" id="PTHR30176">
    <property type="entry name" value="FERREDOXIN-TYPE PROTEIN NAPH"/>
    <property type="match status" value="1"/>
</dbReference>
<accession>A0A9X3FBU5</accession>
<dbReference type="GO" id="GO:0051539">
    <property type="term" value="F:4 iron, 4 sulfur cluster binding"/>
    <property type="evidence" value="ECO:0007669"/>
    <property type="project" value="UniProtKB-KW"/>
</dbReference>
<keyword evidence="7" id="KW-1133">Transmembrane helix</keyword>
<dbReference type="InterPro" id="IPR017896">
    <property type="entry name" value="4Fe4S_Fe-S-bd"/>
</dbReference>
<dbReference type="GO" id="GO:0046872">
    <property type="term" value="F:metal ion binding"/>
    <property type="evidence" value="ECO:0007669"/>
    <property type="project" value="UniProtKB-KW"/>
</dbReference>
<feature type="domain" description="4Fe-4S ferredoxin-type" evidence="9">
    <location>
        <begin position="423"/>
        <end position="452"/>
    </location>
</feature>
<feature type="transmembrane region" description="Helical" evidence="7">
    <location>
        <begin position="93"/>
        <end position="110"/>
    </location>
</feature>
<dbReference type="Pfam" id="PF12801">
    <property type="entry name" value="Fer4_5"/>
    <property type="match status" value="2"/>
</dbReference>